<feature type="region of interest" description="Disordered" evidence="4">
    <location>
        <begin position="498"/>
        <end position="522"/>
    </location>
</feature>
<proteinExistence type="predicted"/>
<dbReference type="SUPFAM" id="SSF52777">
    <property type="entry name" value="CoA-dependent acyltransferases"/>
    <property type="match status" value="2"/>
</dbReference>
<dbReference type="FunFam" id="3.40.50.980:FF:000001">
    <property type="entry name" value="Non-ribosomal peptide synthetase"/>
    <property type="match status" value="1"/>
</dbReference>
<dbReference type="CDD" id="cd05930">
    <property type="entry name" value="A_NRPS"/>
    <property type="match status" value="2"/>
</dbReference>
<dbReference type="InterPro" id="IPR036736">
    <property type="entry name" value="ACP-like_sf"/>
</dbReference>
<dbReference type="Pfam" id="PF13193">
    <property type="entry name" value="AMP-binding_C"/>
    <property type="match status" value="1"/>
</dbReference>
<dbReference type="Proteomes" id="UP000326178">
    <property type="component" value="Chromosome"/>
</dbReference>
<dbReference type="KEGG" id="snk:CP967_19550"/>
<dbReference type="InterPro" id="IPR001242">
    <property type="entry name" value="Condensation_dom"/>
</dbReference>
<dbReference type="PROSITE" id="PS00455">
    <property type="entry name" value="AMP_BINDING"/>
    <property type="match status" value="1"/>
</dbReference>
<evidence type="ECO:0000313" key="7">
    <source>
        <dbReference type="Proteomes" id="UP000326178"/>
    </source>
</evidence>
<organism evidence="6 7">
    <name type="scientific">Streptomyces nitrosporeus</name>
    <dbReference type="NCBI Taxonomy" id="28894"/>
    <lineage>
        <taxon>Bacteria</taxon>
        <taxon>Bacillati</taxon>
        <taxon>Actinomycetota</taxon>
        <taxon>Actinomycetes</taxon>
        <taxon>Kitasatosporales</taxon>
        <taxon>Streptomycetaceae</taxon>
        <taxon>Streptomyces</taxon>
    </lineage>
</organism>
<dbReference type="InterPro" id="IPR020806">
    <property type="entry name" value="PKS_PP-bd"/>
</dbReference>
<comment type="cofactor">
    <cofactor evidence="1">
        <name>pantetheine 4'-phosphate</name>
        <dbReference type="ChEBI" id="CHEBI:47942"/>
    </cofactor>
</comment>
<dbReference type="InterPro" id="IPR000873">
    <property type="entry name" value="AMP-dep_synth/lig_dom"/>
</dbReference>
<name>A0A5J6FCP1_9ACTN</name>
<feature type="compositionally biased region" description="Polar residues" evidence="4">
    <location>
        <begin position="1661"/>
        <end position="1675"/>
    </location>
</feature>
<dbReference type="Gene3D" id="1.10.1200.10">
    <property type="entry name" value="ACP-like"/>
    <property type="match status" value="2"/>
</dbReference>
<dbReference type="PANTHER" id="PTHR45527:SF1">
    <property type="entry name" value="FATTY ACID SYNTHASE"/>
    <property type="match status" value="1"/>
</dbReference>
<dbReference type="Gene3D" id="3.30.300.30">
    <property type="match status" value="2"/>
</dbReference>
<keyword evidence="3" id="KW-0597">Phosphoprotein</keyword>
<dbReference type="Pfam" id="PF00550">
    <property type="entry name" value="PP-binding"/>
    <property type="match status" value="2"/>
</dbReference>
<dbReference type="InterPro" id="IPR045851">
    <property type="entry name" value="AMP-bd_C_sf"/>
</dbReference>
<dbReference type="FunFam" id="3.30.300.30:FF:000015">
    <property type="entry name" value="Nonribosomal peptide synthase SidD"/>
    <property type="match status" value="1"/>
</dbReference>
<dbReference type="GO" id="GO:0043041">
    <property type="term" value="P:amino acid activation for nonribosomal peptide biosynthetic process"/>
    <property type="evidence" value="ECO:0007669"/>
    <property type="project" value="TreeGrafter"/>
</dbReference>
<dbReference type="Gene3D" id="3.30.559.30">
    <property type="entry name" value="Nonribosomal peptide synthetase, condensation domain"/>
    <property type="match status" value="1"/>
</dbReference>
<keyword evidence="2" id="KW-0596">Phosphopantetheine</keyword>
<dbReference type="InterPro" id="IPR020845">
    <property type="entry name" value="AMP-binding_CS"/>
</dbReference>
<dbReference type="NCBIfam" id="NF003417">
    <property type="entry name" value="PRK04813.1"/>
    <property type="match status" value="2"/>
</dbReference>
<evidence type="ECO:0000256" key="4">
    <source>
        <dbReference type="SAM" id="MobiDB-lite"/>
    </source>
</evidence>
<dbReference type="NCBIfam" id="TIGR01733">
    <property type="entry name" value="AA-adenyl-dom"/>
    <property type="match status" value="2"/>
</dbReference>
<dbReference type="PANTHER" id="PTHR45527">
    <property type="entry name" value="NONRIBOSOMAL PEPTIDE SYNTHETASE"/>
    <property type="match status" value="1"/>
</dbReference>
<gene>
    <name evidence="6" type="ORF">CP967_19550</name>
</gene>
<dbReference type="FunFam" id="3.30.300.30:FF:000010">
    <property type="entry name" value="Enterobactin synthetase component F"/>
    <property type="match status" value="1"/>
</dbReference>
<feature type="domain" description="Carrier" evidence="5">
    <location>
        <begin position="1561"/>
        <end position="1635"/>
    </location>
</feature>
<dbReference type="Gene3D" id="3.40.50.980">
    <property type="match status" value="4"/>
</dbReference>
<dbReference type="InterPro" id="IPR025110">
    <property type="entry name" value="AMP-bd_C"/>
</dbReference>
<evidence type="ECO:0000256" key="3">
    <source>
        <dbReference type="ARBA" id="ARBA00022553"/>
    </source>
</evidence>
<dbReference type="FunFam" id="2.30.38.10:FF:000001">
    <property type="entry name" value="Non-ribosomal peptide synthetase PvdI"/>
    <property type="match status" value="2"/>
</dbReference>
<feature type="domain" description="Carrier" evidence="5">
    <location>
        <begin position="525"/>
        <end position="600"/>
    </location>
</feature>
<dbReference type="GO" id="GO:0005829">
    <property type="term" value="C:cytosol"/>
    <property type="evidence" value="ECO:0007669"/>
    <property type="project" value="TreeGrafter"/>
</dbReference>
<dbReference type="SMART" id="SM00823">
    <property type="entry name" value="PKS_PP"/>
    <property type="match status" value="2"/>
</dbReference>
<protein>
    <submittedName>
        <fullName evidence="6">Amino acid adenylation domain-containing protein</fullName>
    </submittedName>
</protein>
<dbReference type="EMBL" id="CP023702">
    <property type="protein sequence ID" value="QEU73891.1"/>
    <property type="molecule type" value="Genomic_DNA"/>
</dbReference>
<dbReference type="OrthoDB" id="2472181at2"/>
<accession>A0A5J6FCP1</accession>
<dbReference type="Pfam" id="PF00668">
    <property type="entry name" value="Condensation"/>
    <property type="match status" value="1"/>
</dbReference>
<dbReference type="PROSITE" id="PS00012">
    <property type="entry name" value="PHOSPHOPANTETHEINE"/>
    <property type="match status" value="2"/>
</dbReference>
<dbReference type="InterPro" id="IPR023213">
    <property type="entry name" value="CAT-like_dom_sf"/>
</dbReference>
<dbReference type="CDD" id="cd19531">
    <property type="entry name" value="LCL_NRPS-like"/>
    <property type="match status" value="1"/>
</dbReference>
<dbReference type="GO" id="GO:0017000">
    <property type="term" value="P:antibiotic biosynthetic process"/>
    <property type="evidence" value="ECO:0007669"/>
    <property type="project" value="UniProtKB-ARBA"/>
</dbReference>
<dbReference type="GO" id="GO:0044550">
    <property type="term" value="P:secondary metabolite biosynthetic process"/>
    <property type="evidence" value="ECO:0007669"/>
    <property type="project" value="UniProtKB-ARBA"/>
</dbReference>
<dbReference type="GO" id="GO:0008610">
    <property type="term" value="P:lipid biosynthetic process"/>
    <property type="evidence" value="ECO:0007669"/>
    <property type="project" value="UniProtKB-ARBA"/>
</dbReference>
<dbReference type="InterPro" id="IPR009081">
    <property type="entry name" value="PP-bd_ACP"/>
</dbReference>
<evidence type="ECO:0000313" key="6">
    <source>
        <dbReference type="EMBL" id="QEU73891.1"/>
    </source>
</evidence>
<dbReference type="GO" id="GO:0003824">
    <property type="term" value="F:catalytic activity"/>
    <property type="evidence" value="ECO:0007669"/>
    <property type="project" value="InterPro"/>
</dbReference>
<dbReference type="SUPFAM" id="SSF47336">
    <property type="entry name" value="ACP-like"/>
    <property type="match status" value="2"/>
</dbReference>
<evidence type="ECO:0000256" key="2">
    <source>
        <dbReference type="ARBA" id="ARBA00022450"/>
    </source>
</evidence>
<dbReference type="FunFam" id="3.40.50.12780:FF:000012">
    <property type="entry name" value="Non-ribosomal peptide synthetase"/>
    <property type="match status" value="1"/>
</dbReference>
<dbReference type="RefSeq" id="WP_150489189.1">
    <property type="nucleotide sequence ID" value="NZ_CP023702.1"/>
</dbReference>
<feature type="region of interest" description="Disordered" evidence="4">
    <location>
        <begin position="1645"/>
        <end position="1675"/>
    </location>
</feature>
<dbReference type="PROSITE" id="PS50075">
    <property type="entry name" value="CARRIER"/>
    <property type="match status" value="2"/>
</dbReference>
<dbReference type="Pfam" id="PF00501">
    <property type="entry name" value="AMP-binding"/>
    <property type="match status" value="2"/>
</dbReference>
<keyword evidence="7" id="KW-1185">Reference proteome</keyword>
<sequence length="1675" mass="177958">MSVPLHELIAQQSARSPHAIAVDDAQGPMTYAQLDRRANAVARLLRGRGVVPESRVAVCLPRGRELVAALLGVWKAGAAYVPLDAGHPAERISWMIADSGARTVLTVNASAGALDSAAAGAELVFLDTTAEEADAEPVPVDLRQAAYITYTSGSTGRPKGVLVEHGGIANRVAWSVARQGIGADDRMLQKTVLTFDAAALELFAPLAAGGTVVMAPAGAESDPALLVRTVAEQGVTVLQGVPSVLRLVADEPGWAECTGLRMVFSAGEALDAELCRRLGEPTGATVWNTYGPTECSIDVTGQEFDPELHTEAVPIGRPIDHMRVYVLDEELDPVPIGVVGELYAGGTGTARGYVGNPAQTADRFVPDPHGPAGSRMYRTGDLARWRSDGSLAYLGRVDHQVKVNGVRIEPAEVEAALNAHPDVRGAVVGAYPAAGAAGAGAANGSAAAAGGGKRLVAHLVSARRIPRDELRSFLRERLPEPMIPALFVPVDAFPLTSNGKVDRKALPDPAQAGTGTPERGPAHLAPRTVAEQLVAQVWEQLLQVEQVGVHDDFFALGGSSLVLTRLADALGKASGDSIQLRGLFAASTVEAQARLLEEARPAVPEVVPVGREVPLPLSFGQHRLWFLDRMHPGSPEWVAPLFLRLPAGTGAETVQAALDTLEQRHESLRTRYVLEGEEPRQAVTAPQPVELRVEDAGESALEELFGEQFARGFDLTEGPLWRALLVRVPHGGPVLLVTTHHIATDGWSTVLMEREIRELCAAELEGRTPELPELTVQYADYAAWQATRSDDEALDRELEYWKSALRGMPELQLHTDRTRPARRDGKGEGVRFTVPAPLADALSGIGRRHGATQYATLLAVFAALLSRHSGQHDFGIGSPVTGRLRPETEGTVGFFLNSLVMRCDLTGDPTFGELLGRTKDTVMAGFAHQELPFERLVDELQPVRDLSRTPLYQAAFDLQDEGATSVATDGVLMDAFQGAWRVAKTDLTMFIWRQTDGSLNGALEYASSLFDRSTMERLADHFVRLVEGVVAAPDTPVAAIDITSVHEHRLLRVWNDSGVVVPEVSVSELVGRWAVESPDEVAVAAGGRVLSFGELDGRANRLAHRLVAAGVGVESSVAVLLDRSVDLVVALLAVWRAGGGFVPLDPVLPVGRVAGMVADARVSVAVTSADYADRSPGVSVVLVDEDVSLFPGSAPVVSPDLDGVAYTVFTSGSTGRPKGVQVSHRGLVNHVDWAVRELVGSGSGGAPVFSSVAFDLVVPNVWAPLVAGQRVWLWDGELTELGESLVAAGPFAFMKLTPGHLEVLSGQLSDGEISSLVPRVVVAGEALPGALVERWRVLLGDGQVVNEYGPTEATVGTCVFPLTGAHEGVVPIGRPLPNMVMRVLDGGLRPVPVGAVGELFVGGVGVARGYAFRPGVTAERFLPDPYGPAGARLYRTGDLVRWRADGAVEFLGRIDDQVKVRGYRIELGEVRAALVAHPQVTDATVVVSEDQRLIAYVAGTTDGLAEDLAGSLAEALGASLPEYMVPSLFVRLDALPLTANGKIDRRALPDPESVTADAFVAPGTPTEEAVAAIWRDLLGKEASTQDSFFDLGGHSILAVRLVSRLQNEFDLDLPMRVAFESPTIAQLAVEIENRIRAEIDAELAASEVPSEVPSEAPTEAPSASQDPARSVSRSH</sequence>
<dbReference type="SUPFAM" id="SSF56801">
    <property type="entry name" value="Acetyl-CoA synthetase-like"/>
    <property type="match status" value="2"/>
</dbReference>
<dbReference type="Gene3D" id="3.30.559.10">
    <property type="entry name" value="Chloramphenicol acetyltransferase-like domain"/>
    <property type="match status" value="1"/>
</dbReference>
<evidence type="ECO:0000259" key="5">
    <source>
        <dbReference type="PROSITE" id="PS50075"/>
    </source>
</evidence>
<dbReference type="GO" id="GO:0031177">
    <property type="term" value="F:phosphopantetheine binding"/>
    <property type="evidence" value="ECO:0007669"/>
    <property type="project" value="InterPro"/>
</dbReference>
<dbReference type="Gene3D" id="2.30.38.10">
    <property type="entry name" value="Luciferase, Domain 3"/>
    <property type="match status" value="2"/>
</dbReference>
<dbReference type="InterPro" id="IPR006162">
    <property type="entry name" value="Ppantetheine_attach_site"/>
</dbReference>
<evidence type="ECO:0000256" key="1">
    <source>
        <dbReference type="ARBA" id="ARBA00001957"/>
    </source>
</evidence>
<dbReference type="InterPro" id="IPR010071">
    <property type="entry name" value="AA_adenyl_dom"/>
</dbReference>
<reference evidence="6 7" key="1">
    <citation type="submission" date="2017-09" db="EMBL/GenBank/DDBJ databases">
        <authorList>
            <person name="Lee N."/>
            <person name="Cho B.-K."/>
        </authorList>
    </citation>
    <scope>NUCLEOTIDE SEQUENCE [LARGE SCALE GENOMIC DNA]</scope>
    <source>
        <strain evidence="6 7">ATCC 12769</strain>
    </source>
</reference>